<keyword evidence="3" id="KW-0723">Serine/threonine-protein kinase</keyword>
<keyword evidence="9" id="KW-0677">Repeat</keyword>
<dbReference type="InterPro" id="IPR051824">
    <property type="entry name" value="LRR_Rcpt-Like_S/T_Kinase"/>
</dbReference>
<name>A0AAW2LQP7_SESRA</name>
<dbReference type="EC" id="2.7.11.1" evidence="2"/>
<keyword evidence="13 20" id="KW-1133">Transmembrane helix</keyword>
<evidence type="ECO:0000256" key="9">
    <source>
        <dbReference type="ARBA" id="ARBA00022737"/>
    </source>
</evidence>
<dbReference type="SUPFAM" id="SSF52058">
    <property type="entry name" value="L domain-like"/>
    <property type="match status" value="1"/>
</dbReference>
<dbReference type="GO" id="GO:0005886">
    <property type="term" value="C:plasma membrane"/>
    <property type="evidence" value="ECO:0007669"/>
    <property type="project" value="TreeGrafter"/>
</dbReference>
<dbReference type="Gene3D" id="1.10.510.10">
    <property type="entry name" value="Transferase(Phosphotransferase) domain 1"/>
    <property type="match status" value="1"/>
</dbReference>
<dbReference type="EMBL" id="JACGWJ010000024">
    <property type="protein sequence ID" value="KAL0320983.1"/>
    <property type="molecule type" value="Genomic_DNA"/>
</dbReference>
<keyword evidence="11 23" id="KW-0418">Kinase</keyword>
<evidence type="ECO:0000256" key="14">
    <source>
        <dbReference type="ARBA" id="ARBA00023136"/>
    </source>
</evidence>
<feature type="transmembrane region" description="Helical" evidence="20">
    <location>
        <begin position="558"/>
        <end position="581"/>
    </location>
</feature>
<reference evidence="23" key="1">
    <citation type="submission" date="2020-06" db="EMBL/GenBank/DDBJ databases">
        <authorList>
            <person name="Li T."/>
            <person name="Hu X."/>
            <person name="Zhang T."/>
            <person name="Song X."/>
            <person name="Zhang H."/>
            <person name="Dai N."/>
            <person name="Sheng W."/>
            <person name="Hou X."/>
            <person name="Wei L."/>
        </authorList>
    </citation>
    <scope>NUCLEOTIDE SEQUENCE</scope>
    <source>
        <strain evidence="23">G02</strain>
        <tissue evidence="23">Leaf</tissue>
    </source>
</reference>
<dbReference type="SMART" id="SM00220">
    <property type="entry name" value="S_TKc"/>
    <property type="match status" value="1"/>
</dbReference>
<evidence type="ECO:0000256" key="21">
    <source>
        <dbReference type="SAM" id="SignalP"/>
    </source>
</evidence>
<keyword evidence="14 20" id="KW-0472">Membrane</keyword>
<dbReference type="Pfam" id="PF23598">
    <property type="entry name" value="LRR_14"/>
    <property type="match status" value="1"/>
</dbReference>
<feature type="signal peptide" evidence="21">
    <location>
        <begin position="1"/>
        <end position="34"/>
    </location>
</feature>
<evidence type="ECO:0000256" key="4">
    <source>
        <dbReference type="ARBA" id="ARBA00022553"/>
    </source>
</evidence>
<keyword evidence="16" id="KW-0325">Glycoprotein</keyword>
<dbReference type="FunFam" id="1.10.510.10:FF:000044">
    <property type="entry name" value="Putative LRR receptor-like serine/threonine-protein kinase"/>
    <property type="match status" value="1"/>
</dbReference>
<dbReference type="Gene3D" id="3.30.200.20">
    <property type="entry name" value="Phosphorylase Kinase, domain 1"/>
    <property type="match status" value="1"/>
</dbReference>
<evidence type="ECO:0000256" key="8">
    <source>
        <dbReference type="ARBA" id="ARBA00022729"/>
    </source>
</evidence>
<evidence type="ECO:0000256" key="1">
    <source>
        <dbReference type="ARBA" id="ARBA00004479"/>
    </source>
</evidence>
<keyword evidence="4" id="KW-0597">Phosphoprotein</keyword>
<keyword evidence="7 20" id="KW-0812">Transmembrane</keyword>
<dbReference type="InterPro" id="IPR001245">
    <property type="entry name" value="Ser-Thr/Tyr_kinase_cat_dom"/>
</dbReference>
<evidence type="ECO:0000256" key="15">
    <source>
        <dbReference type="ARBA" id="ARBA00023170"/>
    </source>
</evidence>
<dbReference type="InterPro" id="IPR000719">
    <property type="entry name" value="Prot_kinase_dom"/>
</dbReference>
<keyword evidence="10" id="KW-0547">Nucleotide-binding</keyword>
<evidence type="ECO:0000256" key="6">
    <source>
        <dbReference type="ARBA" id="ARBA00022679"/>
    </source>
</evidence>
<evidence type="ECO:0000256" key="13">
    <source>
        <dbReference type="ARBA" id="ARBA00022989"/>
    </source>
</evidence>
<dbReference type="Pfam" id="PF11721">
    <property type="entry name" value="Malectin"/>
    <property type="match status" value="1"/>
</dbReference>
<sequence length="978" mass="106727">MAAAAPPVLLNSRRRLLVLCCVVAFGLLMDAAGAQNRTTNATTDPVEARALNAMFQRWGISATSDWNISGELCSGVAIDATEVGTLNPGIKCDCSYDSGSTCHITAMRVYALDVAGPIPDELWNLTYMDDLNLAQNYLTGPIPAAIGNLNRMQTFGINALSGEVPRELGLLTDLRSLSFGTNNFSGPLPSELGNLTRLTQMWASDNEFTGPIPDFMGNWTNLVQLRFQGNSFQGSIPPSFSSLSLLNDLRISDLSNGSSSLNFLSNMTSLATLVLRNNNISGSIPSYVSEFQSLSLLDLSFNNLTATIPERLFNHSVLSNLYLGNNRLTGALPSQKSPSLRNIHNQFSSSLLFSALPSGLNCLQRNFPCYRGSPIYSSFAINCGGLQIRSSDQTIYEMDNETLGPATYYMPRTGRWAVSNAGIASESSSPQYKSSSSSQFTNTLDSELFQTARISAGSLRYYGLGLENGNYTGNLEVKDFDIRREANRTDLRAVVREFKAEVLQNFLEIHLFWGGKGTCCVPAQATYGPLISAIRATPDFVPSVSNNPPGENKNHTGLIVGIVVSVAAAGLLALAAVYYVYRRRKRQKNFEDEVLMGVDVRPYTFSYSELKTATDDFSPDNKLGEGGFGPVYKGKLEDGRIVAVKQLSMASHQGKSQFVAEIATISAVQHRNLVKLYGCCIEGDKRLLVYEYLENKSLDQLLFGTEGKSLYLDWATRFDICLGVARGLAYLHEESRLRIVHRDVKASNILLDSDLTPKISDFGLAKLYDDNKTHISTRVAGTIGYLAPEYAMRGRLTEKADVFSFGVVAMEIISGRPNADSGLEDDMIYLLEWAWNLHENGRELELVDPTLPQYDANAVKRIIGVALLCTQASPALRPSMSRVVAMLTGDIEVPSVTSRPGYLTDWKFTDATTFATDADSSTSQADIGYMNSTRSATMTTDLSYMNSGTSASMTPDGAHSSPHNPAKPMLHDIIGDGR</sequence>
<feature type="chain" id="PRO_5043643549" description="non-specific serine/threonine protein kinase" evidence="21">
    <location>
        <begin position="35"/>
        <end position="978"/>
    </location>
</feature>
<dbReference type="GO" id="GO:0005524">
    <property type="term" value="F:ATP binding"/>
    <property type="evidence" value="ECO:0007669"/>
    <property type="project" value="UniProtKB-KW"/>
</dbReference>
<reference evidence="23" key="2">
    <citation type="journal article" date="2024" name="Plant">
        <title>Genomic evolution and insights into agronomic trait innovations of Sesamum species.</title>
        <authorList>
            <person name="Miao H."/>
            <person name="Wang L."/>
            <person name="Qu L."/>
            <person name="Liu H."/>
            <person name="Sun Y."/>
            <person name="Le M."/>
            <person name="Wang Q."/>
            <person name="Wei S."/>
            <person name="Zheng Y."/>
            <person name="Lin W."/>
            <person name="Duan Y."/>
            <person name="Cao H."/>
            <person name="Xiong S."/>
            <person name="Wang X."/>
            <person name="Wei L."/>
            <person name="Li C."/>
            <person name="Ma Q."/>
            <person name="Ju M."/>
            <person name="Zhao R."/>
            <person name="Li G."/>
            <person name="Mu C."/>
            <person name="Tian Q."/>
            <person name="Mei H."/>
            <person name="Zhang T."/>
            <person name="Gao T."/>
            <person name="Zhang H."/>
        </authorList>
    </citation>
    <scope>NUCLEOTIDE SEQUENCE</scope>
    <source>
        <strain evidence="23">G02</strain>
    </source>
</reference>
<dbReference type="Gene3D" id="2.60.120.430">
    <property type="entry name" value="Galactose-binding lectin"/>
    <property type="match status" value="1"/>
</dbReference>
<evidence type="ECO:0000256" key="3">
    <source>
        <dbReference type="ARBA" id="ARBA00022527"/>
    </source>
</evidence>
<accession>A0AAW2LQP7</accession>
<evidence type="ECO:0000256" key="12">
    <source>
        <dbReference type="ARBA" id="ARBA00022840"/>
    </source>
</evidence>
<evidence type="ECO:0000256" key="7">
    <source>
        <dbReference type="ARBA" id="ARBA00022692"/>
    </source>
</evidence>
<comment type="caution">
    <text evidence="23">The sequence shown here is derived from an EMBL/GenBank/DDBJ whole genome shotgun (WGS) entry which is preliminary data.</text>
</comment>
<evidence type="ECO:0000256" key="16">
    <source>
        <dbReference type="ARBA" id="ARBA00023180"/>
    </source>
</evidence>
<dbReference type="PANTHER" id="PTHR48006:SF62">
    <property type="entry name" value="LEUCINE-RICH REPEAT TRANSMEMBRANE PROTEIN KINASE"/>
    <property type="match status" value="1"/>
</dbReference>
<evidence type="ECO:0000256" key="11">
    <source>
        <dbReference type="ARBA" id="ARBA00022777"/>
    </source>
</evidence>
<comment type="catalytic activity">
    <reaction evidence="17">
        <text>L-threonyl-[protein] + ATP = O-phospho-L-threonyl-[protein] + ADP + H(+)</text>
        <dbReference type="Rhea" id="RHEA:46608"/>
        <dbReference type="Rhea" id="RHEA-COMP:11060"/>
        <dbReference type="Rhea" id="RHEA-COMP:11605"/>
        <dbReference type="ChEBI" id="CHEBI:15378"/>
        <dbReference type="ChEBI" id="CHEBI:30013"/>
        <dbReference type="ChEBI" id="CHEBI:30616"/>
        <dbReference type="ChEBI" id="CHEBI:61977"/>
        <dbReference type="ChEBI" id="CHEBI:456216"/>
        <dbReference type="EC" id="2.7.11.1"/>
    </reaction>
</comment>
<evidence type="ECO:0000313" key="23">
    <source>
        <dbReference type="EMBL" id="KAL0320983.1"/>
    </source>
</evidence>
<keyword evidence="6" id="KW-0808">Transferase</keyword>
<feature type="domain" description="Protein kinase" evidence="22">
    <location>
        <begin position="617"/>
        <end position="896"/>
    </location>
</feature>
<dbReference type="GO" id="GO:0004674">
    <property type="term" value="F:protein serine/threonine kinase activity"/>
    <property type="evidence" value="ECO:0007669"/>
    <property type="project" value="UniProtKB-KW"/>
</dbReference>
<feature type="region of interest" description="Disordered" evidence="19">
    <location>
        <begin position="946"/>
        <end position="978"/>
    </location>
</feature>
<evidence type="ECO:0000256" key="5">
    <source>
        <dbReference type="ARBA" id="ARBA00022614"/>
    </source>
</evidence>
<dbReference type="FunFam" id="3.30.200.20:FF:000140">
    <property type="entry name" value="Leucine-rich repeat receptor-like protein kinase"/>
    <property type="match status" value="1"/>
</dbReference>
<dbReference type="FunFam" id="3.80.10.10:FF:000041">
    <property type="entry name" value="LRR receptor-like serine/threonine-protein kinase ERECTA"/>
    <property type="match status" value="1"/>
</dbReference>
<comment type="subcellular location">
    <subcellularLocation>
        <location evidence="1">Membrane</location>
        <topology evidence="1">Single-pass type I membrane protein</topology>
    </subcellularLocation>
</comment>
<dbReference type="Pfam" id="PF07714">
    <property type="entry name" value="PK_Tyr_Ser-Thr"/>
    <property type="match status" value="1"/>
</dbReference>
<dbReference type="SUPFAM" id="SSF56112">
    <property type="entry name" value="Protein kinase-like (PK-like)"/>
    <property type="match status" value="1"/>
</dbReference>
<dbReference type="Gene3D" id="3.80.10.10">
    <property type="entry name" value="Ribonuclease Inhibitor"/>
    <property type="match status" value="2"/>
</dbReference>
<proteinExistence type="predicted"/>
<evidence type="ECO:0000259" key="22">
    <source>
        <dbReference type="PROSITE" id="PS50011"/>
    </source>
</evidence>
<dbReference type="InterPro" id="IPR021720">
    <property type="entry name" value="Malectin_dom"/>
</dbReference>
<comment type="catalytic activity">
    <reaction evidence="18">
        <text>L-seryl-[protein] + ATP = O-phospho-L-seryl-[protein] + ADP + H(+)</text>
        <dbReference type="Rhea" id="RHEA:17989"/>
        <dbReference type="Rhea" id="RHEA-COMP:9863"/>
        <dbReference type="Rhea" id="RHEA-COMP:11604"/>
        <dbReference type="ChEBI" id="CHEBI:15378"/>
        <dbReference type="ChEBI" id="CHEBI:29999"/>
        <dbReference type="ChEBI" id="CHEBI:30616"/>
        <dbReference type="ChEBI" id="CHEBI:83421"/>
        <dbReference type="ChEBI" id="CHEBI:456216"/>
        <dbReference type="EC" id="2.7.11.1"/>
    </reaction>
</comment>
<keyword evidence="12" id="KW-0067">ATP-binding</keyword>
<dbReference type="PROSITE" id="PS00108">
    <property type="entry name" value="PROTEIN_KINASE_ST"/>
    <property type="match status" value="1"/>
</dbReference>
<keyword evidence="8 21" id="KW-0732">Signal</keyword>
<evidence type="ECO:0000256" key="17">
    <source>
        <dbReference type="ARBA" id="ARBA00047899"/>
    </source>
</evidence>
<keyword evidence="15 23" id="KW-0675">Receptor</keyword>
<gene>
    <name evidence="23" type="ORF">Sradi_5359800</name>
</gene>
<protein>
    <recommendedName>
        <fullName evidence="2">non-specific serine/threonine protein kinase</fullName>
        <ecNumber evidence="2">2.7.11.1</ecNumber>
    </recommendedName>
</protein>
<dbReference type="InterPro" id="IPR032675">
    <property type="entry name" value="LRR_dom_sf"/>
</dbReference>
<dbReference type="InterPro" id="IPR055414">
    <property type="entry name" value="LRR_R13L4/SHOC2-like"/>
</dbReference>
<evidence type="ECO:0000256" key="2">
    <source>
        <dbReference type="ARBA" id="ARBA00012513"/>
    </source>
</evidence>
<dbReference type="InterPro" id="IPR011009">
    <property type="entry name" value="Kinase-like_dom_sf"/>
</dbReference>
<organism evidence="23">
    <name type="scientific">Sesamum radiatum</name>
    <name type="common">Black benniseed</name>
    <dbReference type="NCBI Taxonomy" id="300843"/>
    <lineage>
        <taxon>Eukaryota</taxon>
        <taxon>Viridiplantae</taxon>
        <taxon>Streptophyta</taxon>
        <taxon>Embryophyta</taxon>
        <taxon>Tracheophyta</taxon>
        <taxon>Spermatophyta</taxon>
        <taxon>Magnoliopsida</taxon>
        <taxon>eudicotyledons</taxon>
        <taxon>Gunneridae</taxon>
        <taxon>Pentapetalae</taxon>
        <taxon>asterids</taxon>
        <taxon>lamiids</taxon>
        <taxon>Lamiales</taxon>
        <taxon>Pedaliaceae</taxon>
        <taxon>Sesamum</taxon>
    </lineage>
</organism>
<dbReference type="PROSITE" id="PS50011">
    <property type="entry name" value="PROTEIN_KINASE_DOM"/>
    <property type="match status" value="1"/>
</dbReference>
<dbReference type="PANTHER" id="PTHR48006">
    <property type="entry name" value="LEUCINE-RICH REPEAT-CONTAINING PROTEIN DDB_G0281931-RELATED"/>
    <property type="match status" value="1"/>
</dbReference>
<evidence type="ECO:0000256" key="10">
    <source>
        <dbReference type="ARBA" id="ARBA00022741"/>
    </source>
</evidence>
<dbReference type="AlphaFoldDB" id="A0AAW2LQP7"/>
<dbReference type="CDD" id="cd14066">
    <property type="entry name" value="STKc_IRAK"/>
    <property type="match status" value="1"/>
</dbReference>
<feature type="compositionally biased region" description="Basic and acidic residues" evidence="19">
    <location>
        <begin position="969"/>
        <end position="978"/>
    </location>
</feature>
<keyword evidence="5" id="KW-0433">Leucine-rich repeat</keyword>
<evidence type="ECO:0000256" key="20">
    <source>
        <dbReference type="SAM" id="Phobius"/>
    </source>
</evidence>
<evidence type="ECO:0000256" key="19">
    <source>
        <dbReference type="SAM" id="MobiDB-lite"/>
    </source>
</evidence>
<dbReference type="InterPro" id="IPR008271">
    <property type="entry name" value="Ser/Thr_kinase_AS"/>
</dbReference>
<evidence type="ECO:0000256" key="18">
    <source>
        <dbReference type="ARBA" id="ARBA00048679"/>
    </source>
</evidence>